<dbReference type="EMBL" id="KK101040">
    <property type="protein sequence ID" value="KIZ02474.1"/>
    <property type="molecule type" value="Genomic_DNA"/>
</dbReference>
<organism evidence="1 2">
    <name type="scientific">Monoraphidium neglectum</name>
    <dbReference type="NCBI Taxonomy" id="145388"/>
    <lineage>
        <taxon>Eukaryota</taxon>
        <taxon>Viridiplantae</taxon>
        <taxon>Chlorophyta</taxon>
        <taxon>core chlorophytes</taxon>
        <taxon>Chlorophyceae</taxon>
        <taxon>CS clade</taxon>
        <taxon>Sphaeropleales</taxon>
        <taxon>Selenastraceae</taxon>
        <taxon>Monoraphidium</taxon>
    </lineage>
</organism>
<dbReference type="AlphaFoldDB" id="A0A0D2L670"/>
<dbReference type="GeneID" id="25738364"/>
<feature type="non-terminal residue" evidence="1">
    <location>
        <position position="98"/>
    </location>
</feature>
<protein>
    <submittedName>
        <fullName evidence="1">Uncharacterized protein</fullName>
    </submittedName>
</protein>
<sequence length="98" mass="10076">MPVDALSRACRQLLATLSLPVAPEGADSPRARDLLAAAVAPFAAPGTGRIPCACVVAESIERVLRELWPVGAGNSRRALLTLLCSQALTAAEEAARAA</sequence>
<evidence type="ECO:0000313" key="1">
    <source>
        <dbReference type="EMBL" id="KIZ02474.1"/>
    </source>
</evidence>
<dbReference type="RefSeq" id="XP_013901493.1">
    <property type="nucleotide sequence ID" value="XM_014046039.1"/>
</dbReference>
<reference evidence="1 2" key="1">
    <citation type="journal article" date="2013" name="BMC Genomics">
        <title>Reconstruction of the lipid metabolism for the microalga Monoraphidium neglectum from its genome sequence reveals characteristics suitable for biofuel production.</title>
        <authorList>
            <person name="Bogen C."/>
            <person name="Al-Dilaimi A."/>
            <person name="Albersmeier A."/>
            <person name="Wichmann J."/>
            <person name="Grundmann M."/>
            <person name="Rupp O."/>
            <person name="Lauersen K.J."/>
            <person name="Blifernez-Klassen O."/>
            <person name="Kalinowski J."/>
            <person name="Goesmann A."/>
            <person name="Mussgnug J.H."/>
            <person name="Kruse O."/>
        </authorList>
    </citation>
    <scope>NUCLEOTIDE SEQUENCE [LARGE SCALE GENOMIC DNA]</scope>
    <source>
        <strain evidence="1 2">SAG 48.87</strain>
    </source>
</reference>
<accession>A0A0D2L670</accession>
<name>A0A0D2L670_9CHLO</name>
<evidence type="ECO:0000313" key="2">
    <source>
        <dbReference type="Proteomes" id="UP000054498"/>
    </source>
</evidence>
<proteinExistence type="predicted"/>
<keyword evidence="2" id="KW-1185">Reference proteome</keyword>
<dbReference type="Proteomes" id="UP000054498">
    <property type="component" value="Unassembled WGS sequence"/>
</dbReference>
<dbReference type="KEGG" id="mng:MNEG_5487"/>
<gene>
    <name evidence="1" type="ORF">MNEG_5487</name>
</gene>